<feature type="chain" id="PRO_5046768562" evidence="9">
    <location>
        <begin position="22"/>
        <end position="477"/>
    </location>
</feature>
<sequence length="477" mass="52971">MKYLPCTLFFVVALAVCPATAQDQDWQDASNAVNTLLAQAIRDADKTRAIISTEKRDISAEKATLQHRIDSKQKRFDQLKTHYETLLEQEKALKEELAEKAQEIKTIDGTIRTSAKQARDYFHESLTTPEYPERSVVLAEVLQPDTFPGLDGIRNLLSLHLDEMNASGEISKRNGSFIGRDGMDKTGELIRIGTFTAAYRLQDGTLGFLRPTSDGNKLMAVQGEPGWSLSELMDDYFDGKAAVFPVDISNGAAFTRLAQEQKGLWEWLRAGGLLVWPIILVGIVAIGIVIERFNTLRKIRGNSDRNMQHILQMVAKGEWKKCGNFCNAKSQFPTCRIIGHTLKYMGNTREIIENAFQEGLLKELPVLERFLPTLNVLAAVAPLLGLLGTVTGMINTFQIITLYGTGDPRMMSGGISEALVTTQLGLAVAVPIMILHHMLERRVDKIIGDMEEKGTGFAIALMKKGQNKKWENFDAAA</sequence>
<evidence type="ECO:0000259" key="10">
    <source>
        <dbReference type="Pfam" id="PF01618"/>
    </source>
</evidence>
<dbReference type="InterPro" id="IPR017270">
    <property type="entry name" value="MotA/TolQ/ExbB-rel"/>
</dbReference>
<dbReference type="Pfam" id="PF01618">
    <property type="entry name" value="MotA_ExbB"/>
    <property type="match status" value="1"/>
</dbReference>
<keyword evidence="2" id="KW-1003">Cell membrane</keyword>
<evidence type="ECO:0000256" key="8">
    <source>
        <dbReference type="SAM" id="Phobius"/>
    </source>
</evidence>
<organism evidence="11 12">
    <name type="scientific">Pseudodesulfovibrio sediminis</name>
    <dbReference type="NCBI Taxonomy" id="2810563"/>
    <lineage>
        <taxon>Bacteria</taxon>
        <taxon>Pseudomonadati</taxon>
        <taxon>Thermodesulfobacteriota</taxon>
        <taxon>Desulfovibrionia</taxon>
        <taxon>Desulfovibrionales</taxon>
        <taxon>Desulfovibrionaceae</taxon>
    </lineage>
</organism>
<keyword evidence="9" id="KW-0732">Signal</keyword>
<protein>
    <submittedName>
        <fullName evidence="11">Biopolymer transporter TonB</fullName>
    </submittedName>
</protein>
<dbReference type="SUPFAM" id="SSF140423">
    <property type="entry name" value="MW0975(SA0943)-like"/>
    <property type="match status" value="1"/>
</dbReference>
<evidence type="ECO:0000256" key="4">
    <source>
        <dbReference type="ARBA" id="ARBA00022989"/>
    </source>
</evidence>
<dbReference type="InterPro" id="IPR036785">
    <property type="entry name" value="YkyA-like_sf"/>
</dbReference>
<dbReference type="PANTHER" id="PTHR30625">
    <property type="entry name" value="PROTEIN TOLQ"/>
    <property type="match status" value="1"/>
</dbReference>
<evidence type="ECO:0000256" key="6">
    <source>
        <dbReference type="RuleBase" id="RU004057"/>
    </source>
</evidence>
<feature type="transmembrane region" description="Helical" evidence="8">
    <location>
        <begin position="414"/>
        <end position="435"/>
    </location>
</feature>
<keyword evidence="4 8" id="KW-1133">Transmembrane helix</keyword>
<dbReference type="Proteomes" id="UP001053296">
    <property type="component" value="Chromosome"/>
</dbReference>
<keyword evidence="7" id="KW-0175">Coiled coil</keyword>
<dbReference type="PANTHER" id="PTHR30625:SF11">
    <property type="entry name" value="MOTA_TOLQ_EXBB PROTON CHANNEL DOMAIN-CONTAINING PROTEIN"/>
    <property type="match status" value="1"/>
</dbReference>
<proteinExistence type="inferred from homology"/>
<feature type="transmembrane region" description="Helical" evidence="8">
    <location>
        <begin position="267"/>
        <end position="290"/>
    </location>
</feature>
<name>A0ABM7P4E4_9BACT</name>
<feature type="domain" description="MotA/TolQ/ExbB proton channel" evidence="10">
    <location>
        <begin position="345"/>
        <end position="451"/>
    </location>
</feature>
<keyword evidence="3 8" id="KW-0812">Transmembrane</keyword>
<comment type="subcellular location">
    <subcellularLocation>
        <location evidence="1">Cell membrane</location>
        <topology evidence="1">Multi-pass membrane protein</topology>
    </subcellularLocation>
    <subcellularLocation>
        <location evidence="6">Membrane</location>
        <topology evidence="6">Multi-pass membrane protein</topology>
    </subcellularLocation>
</comment>
<accession>A0ABM7P4E4</accession>
<dbReference type="InterPro" id="IPR050790">
    <property type="entry name" value="ExbB/TolQ_transport"/>
</dbReference>
<feature type="signal peptide" evidence="9">
    <location>
        <begin position="1"/>
        <end position="21"/>
    </location>
</feature>
<evidence type="ECO:0000256" key="2">
    <source>
        <dbReference type="ARBA" id="ARBA00022475"/>
    </source>
</evidence>
<feature type="transmembrane region" description="Helical" evidence="8">
    <location>
        <begin position="370"/>
        <end position="394"/>
    </location>
</feature>
<evidence type="ECO:0000256" key="7">
    <source>
        <dbReference type="SAM" id="Coils"/>
    </source>
</evidence>
<gene>
    <name evidence="11" type="ORF">PSDVSF_08770</name>
</gene>
<keyword evidence="5 8" id="KW-0472">Membrane</keyword>
<evidence type="ECO:0000256" key="1">
    <source>
        <dbReference type="ARBA" id="ARBA00004651"/>
    </source>
</evidence>
<comment type="similarity">
    <text evidence="6">Belongs to the exbB/tolQ family.</text>
</comment>
<dbReference type="InterPro" id="IPR002898">
    <property type="entry name" value="MotA_ExbB_proton_chnl"/>
</dbReference>
<evidence type="ECO:0000313" key="12">
    <source>
        <dbReference type="Proteomes" id="UP001053296"/>
    </source>
</evidence>
<keyword evidence="6" id="KW-0653">Protein transport</keyword>
<feature type="coiled-coil region" evidence="7">
    <location>
        <begin position="55"/>
        <end position="107"/>
    </location>
</feature>
<keyword evidence="6" id="KW-0813">Transport</keyword>
<reference evidence="11" key="1">
    <citation type="journal article" date="2022" name="Arch. Microbiol.">
        <title>Pseudodesulfovibrio sediminis sp. nov., a mesophilic and neutrophilic sulfate-reducing bacterium isolated from sediment of a brackish lake.</title>
        <authorList>
            <person name="Takahashi A."/>
            <person name="Kojima H."/>
            <person name="Watanabe M."/>
            <person name="Fukui M."/>
        </authorList>
    </citation>
    <scope>NUCLEOTIDE SEQUENCE</scope>
    <source>
        <strain evidence="11">SF6</strain>
    </source>
</reference>
<evidence type="ECO:0000313" key="11">
    <source>
        <dbReference type="EMBL" id="BCS87635.1"/>
    </source>
</evidence>
<dbReference type="PIRSF" id="PIRSF037714">
    <property type="entry name" value="TolR"/>
    <property type="match status" value="1"/>
</dbReference>
<evidence type="ECO:0000256" key="3">
    <source>
        <dbReference type="ARBA" id="ARBA00022692"/>
    </source>
</evidence>
<dbReference type="EMBL" id="AP024485">
    <property type="protein sequence ID" value="BCS87635.1"/>
    <property type="molecule type" value="Genomic_DNA"/>
</dbReference>
<evidence type="ECO:0000256" key="9">
    <source>
        <dbReference type="SAM" id="SignalP"/>
    </source>
</evidence>
<evidence type="ECO:0000256" key="5">
    <source>
        <dbReference type="ARBA" id="ARBA00023136"/>
    </source>
</evidence>
<dbReference type="RefSeq" id="WP_229594084.1">
    <property type="nucleotide sequence ID" value="NZ_AP024485.1"/>
</dbReference>
<keyword evidence="12" id="KW-1185">Reference proteome</keyword>